<dbReference type="InterPro" id="IPR057984">
    <property type="entry name" value="PATROL1_C"/>
</dbReference>
<dbReference type="OrthoDB" id="2015333at2759"/>
<dbReference type="KEGG" id="mtr:11424285"/>
<gene>
    <name evidence="6" type="primary">11424285</name>
    <name evidence="4" type="ordered locus">MTR_1g044480</name>
    <name evidence="5" type="ORF">MtrunA17_Chr1g0168251</name>
</gene>
<reference evidence="6" key="3">
    <citation type="submission" date="2015-04" db="UniProtKB">
        <authorList>
            <consortium name="EnsemblPlants"/>
        </authorList>
    </citation>
    <scope>IDENTIFICATION</scope>
    <source>
        <strain evidence="6">cv. Jemalong A17</strain>
    </source>
</reference>
<keyword evidence="7" id="KW-1185">Reference proteome</keyword>
<reference evidence="5" key="5">
    <citation type="journal article" date="2018" name="Nat. Plants">
        <title>Whole-genome landscape of Medicago truncatula symbiotic genes.</title>
        <authorList>
            <person name="Pecrix Y."/>
            <person name="Gamas P."/>
            <person name="Carrere S."/>
        </authorList>
    </citation>
    <scope>NUCLEOTIDE SEQUENCE</scope>
    <source>
        <tissue evidence="5">Leaves</tissue>
    </source>
</reference>
<dbReference type="OMA" id="WMPRSKN"/>
<name>G7I614_MEDTR</name>
<feature type="compositionally biased region" description="Low complexity" evidence="1">
    <location>
        <begin position="93"/>
        <end position="109"/>
    </location>
</feature>
<dbReference type="EMBL" id="CM001217">
    <property type="protein sequence ID" value="AES60361.1"/>
    <property type="molecule type" value="Genomic_DNA"/>
</dbReference>
<feature type="domain" description="MHD2" evidence="3">
    <location>
        <begin position="860"/>
        <end position="971"/>
    </location>
</feature>
<dbReference type="PROSITE" id="PS51258">
    <property type="entry name" value="MHD1"/>
    <property type="match status" value="1"/>
</dbReference>
<dbReference type="AlphaFoldDB" id="G7I614"/>
<reference evidence="4 7" key="2">
    <citation type="journal article" date="2014" name="BMC Genomics">
        <title>An improved genome release (version Mt4.0) for the model legume Medicago truncatula.</title>
        <authorList>
            <person name="Tang H."/>
            <person name="Krishnakumar V."/>
            <person name="Bidwell S."/>
            <person name="Rosen B."/>
            <person name="Chan A."/>
            <person name="Zhou S."/>
            <person name="Gentzbittel L."/>
            <person name="Childs K.L."/>
            <person name="Yandell M."/>
            <person name="Gundlach H."/>
            <person name="Mayer K.F."/>
            <person name="Schwartz D.C."/>
            <person name="Town C.D."/>
        </authorList>
    </citation>
    <scope>GENOME REANNOTATION</scope>
    <source>
        <strain evidence="6 7">cv. Jemalong A17</strain>
    </source>
</reference>
<dbReference type="Gramene" id="rna2282">
    <property type="protein sequence ID" value="RHN78649.1"/>
    <property type="gene ID" value="gene2282"/>
</dbReference>
<dbReference type="PROSITE" id="PS51259">
    <property type="entry name" value="MHD2"/>
    <property type="match status" value="1"/>
</dbReference>
<dbReference type="PaxDb" id="3880-AES60361"/>
<feature type="region of interest" description="Disordered" evidence="1">
    <location>
        <begin position="1"/>
        <end position="39"/>
    </location>
</feature>
<proteinExistence type="predicted"/>
<dbReference type="STRING" id="3880.G7I614"/>
<dbReference type="Proteomes" id="UP000002051">
    <property type="component" value="Unassembled WGS sequence"/>
</dbReference>
<feature type="domain" description="MHD1" evidence="2">
    <location>
        <begin position="574"/>
        <end position="716"/>
    </location>
</feature>
<dbReference type="EnsemblPlants" id="AES60361">
    <property type="protein sequence ID" value="AES60361"/>
    <property type="gene ID" value="MTR_1g044480"/>
</dbReference>
<accession>G7I614</accession>
<dbReference type="InterPro" id="IPR014770">
    <property type="entry name" value="Munc13_1"/>
</dbReference>
<dbReference type="InterPro" id="IPR008528">
    <property type="entry name" value="unc-13_homologue"/>
</dbReference>
<dbReference type="HOGENOM" id="CLU_009468_0_0_1"/>
<feature type="region of interest" description="Disordered" evidence="1">
    <location>
        <begin position="129"/>
        <end position="150"/>
    </location>
</feature>
<evidence type="ECO:0000313" key="8">
    <source>
        <dbReference type="Proteomes" id="UP000265566"/>
    </source>
</evidence>
<reference evidence="4 7" key="1">
    <citation type="journal article" date="2011" name="Nature">
        <title>The Medicago genome provides insight into the evolution of rhizobial symbioses.</title>
        <authorList>
            <person name="Young N.D."/>
            <person name="Debelle F."/>
            <person name="Oldroyd G.E."/>
            <person name="Geurts R."/>
            <person name="Cannon S.B."/>
            <person name="Udvardi M.K."/>
            <person name="Benedito V.A."/>
            <person name="Mayer K.F."/>
            <person name="Gouzy J."/>
            <person name="Schoof H."/>
            <person name="Van de Peer Y."/>
            <person name="Proost S."/>
            <person name="Cook D.R."/>
            <person name="Meyers B.C."/>
            <person name="Spannagl M."/>
            <person name="Cheung F."/>
            <person name="De Mita S."/>
            <person name="Krishnakumar V."/>
            <person name="Gundlach H."/>
            <person name="Zhou S."/>
            <person name="Mudge J."/>
            <person name="Bharti A.K."/>
            <person name="Murray J.D."/>
            <person name="Naoumkina M.A."/>
            <person name="Rosen B."/>
            <person name="Silverstein K.A."/>
            <person name="Tang H."/>
            <person name="Rombauts S."/>
            <person name="Zhao P.X."/>
            <person name="Zhou P."/>
            <person name="Barbe V."/>
            <person name="Bardou P."/>
            <person name="Bechner M."/>
            <person name="Bellec A."/>
            <person name="Berger A."/>
            <person name="Berges H."/>
            <person name="Bidwell S."/>
            <person name="Bisseling T."/>
            <person name="Choisne N."/>
            <person name="Couloux A."/>
            <person name="Denny R."/>
            <person name="Deshpande S."/>
            <person name="Dai X."/>
            <person name="Doyle J.J."/>
            <person name="Dudez A.M."/>
            <person name="Farmer A.D."/>
            <person name="Fouteau S."/>
            <person name="Franken C."/>
            <person name="Gibelin C."/>
            <person name="Gish J."/>
            <person name="Goldstein S."/>
            <person name="Gonzalez A.J."/>
            <person name="Green P.J."/>
            <person name="Hallab A."/>
            <person name="Hartog M."/>
            <person name="Hua A."/>
            <person name="Humphray S.J."/>
            <person name="Jeong D.H."/>
            <person name="Jing Y."/>
            <person name="Jocker A."/>
            <person name="Kenton S.M."/>
            <person name="Kim D.J."/>
            <person name="Klee K."/>
            <person name="Lai H."/>
            <person name="Lang C."/>
            <person name="Lin S."/>
            <person name="Macmil S.L."/>
            <person name="Magdelenat G."/>
            <person name="Matthews L."/>
            <person name="McCorrison J."/>
            <person name="Monaghan E.L."/>
            <person name="Mun J.H."/>
            <person name="Najar F.Z."/>
            <person name="Nicholson C."/>
            <person name="Noirot C."/>
            <person name="O'Bleness M."/>
            <person name="Paule C.R."/>
            <person name="Poulain J."/>
            <person name="Prion F."/>
            <person name="Qin B."/>
            <person name="Qu C."/>
            <person name="Retzel E.F."/>
            <person name="Riddle C."/>
            <person name="Sallet E."/>
            <person name="Samain S."/>
            <person name="Samson N."/>
            <person name="Sanders I."/>
            <person name="Saurat O."/>
            <person name="Scarpelli C."/>
            <person name="Schiex T."/>
            <person name="Segurens B."/>
            <person name="Severin A.J."/>
            <person name="Sherrier D.J."/>
            <person name="Shi R."/>
            <person name="Sims S."/>
            <person name="Singer S.R."/>
            <person name="Sinharoy S."/>
            <person name="Sterck L."/>
            <person name="Viollet A."/>
            <person name="Wang B.B."/>
            <person name="Wang K."/>
            <person name="Wang M."/>
            <person name="Wang X."/>
            <person name="Warfsmann J."/>
            <person name="Weissenbach J."/>
            <person name="White D.D."/>
            <person name="White J.D."/>
            <person name="Wiley G.B."/>
            <person name="Wincker P."/>
            <person name="Xing Y."/>
            <person name="Yang L."/>
            <person name="Yao Z."/>
            <person name="Ying F."/>
            <person name="Zhai J."/>
            <person name="Zhou L."/>
            <person name="Zuber A."/>
            <person name="Denarie J."/>
            <person name="Dixon R.A."/>
            <person name="May G.D."/>
            <person name="Schwartz D.C."/>
            <person name="Rogers J."/>
            <person name="Quetier F."/>
            <person name="Town C.D."/>
            <person name="Roe B.A."/>
        </authorList>
    </citation>
    <scope>NUCLEOTIDE SEQUENCE [LARGE SCALE GENOMIC DNA]</scope>
    <source>
        <strain evidence="4">A17</strain>
        <strain evidence="6 7">cv. Jemalong A17</strain>
    </source>
</reference>
<dbReference type="EMBL" id="PSQE01000001">
    <property type="protein sequence ID" value="RHN78649.1"/>
    <property type="molecule type" value="Genomic_DNA"/>
</dbReference>
<dbReference type="Proteomes" id="UP000265566">
    <property type="component" value="Chromosome 1"/>
</dbReference>
<evidence type="ECO:0000259" key="3">
    <source>
        <dbReference type="PROSITE" id="PS51259"/>
    </source>
</evidence>
<evidence type="ECO:0000313" key="7">
    <source>
        <dbReference type="Proteomes" id="UP000002051"/>
    </source>
</evidence>
<evidence type="ECO:0000256" key="1">
    <source>
        <dbReference type="SAM" id="MobiDB-lite"/>
    </source>
</evidence>
<dbReference type="PANTHER" id="PTHR31280:SF1">
    <property type="entry name" value="OS03G0138600 PROTEIN"/>
    <property type="match status" value="1"/>
</dbReference>
<feature type="compositionally biased region" description="Polar residues" evidence="1">
    <location>
        <begin position="1"/>
        <end position="18"/>
    </location>
</feature>
<protein>
    <submittedName>
        <fullName evidence="4">DUF810 family protein</fullName>
    </submittedName>
</protein>
<evidence type="ECO:0000313" key="6">
    <source>
        <dbReference type="EnsemblPlants" id="AES60361"/>
    </source>
</evidence>
<dbReference type="Pfam" id="PF25761">
    <property type="entry name" value="TPR_PATROL1"/>
    <property type="match status" value="1"/>
</dbReference>
<dbReference type="eggNOG" id="ENOG502QWTE">
    <property type="taxonomic scope" value="Eukaryota"/>
</dbReference>
<feature type="region of interest" description="Disordered" evidence="1">
    <location>
        <begin position="93"/>
        <end position="113"/>
    </location>
</feature>
<reference evidence="8" key="4">
    <citation type="journal article" date="2018" name="Nat. Plants">
        <title>Whole-genome landscape of Medicago truncatula symbiotic genes.</title>
        <authorList>
            <person name="Pecrix Y."/>
            <person name="Staton S.E."/>
            <person name="Sallet E."/>
            <person name="Lelandais-Briere C."/>
            <person name="Moreau S."/>
            <person name="Carrere S."/>
            <person name="Blein T."/>
            <person name="Jardinaud M.F."/>
            <person name="Latrasse D."/>
            <person name="Zouine M."/>
            <person name="Zahm M."/>
            <person name="Kreplak J."/>
            <person name="Mayjonade B."/>
            <person name="Satge C."/>
            <person name="Perez M."/>
            <person name="Cauet S."/>
            <person name="Marande W."/>
            <person name="Chantry-Darmon C."/>
            <person name="Lopez-Roques C."/>
            <person name="Bouchez O."/>
            <person name="Berard A."/>
            <person name="Debelle F."/>
            <person name="Munos S."/>
            <person name="Bendahmane A."/>
            <person name="Berges H."/>
            <person name="Niebel A."/>
            <person name="Buitink J."/>
            <person name="Frugier F."/>
            <person name="Benhamed M."/>
            <person name="Crespi M."/>
            <person name="Gouzy J."/>
            <person name="Gamas P."/>
        </authorList>
    </citation>
    <scope>NUCLEOTIDE SEQUENCE [LARGE SCALE GENOMIC DNA]</scope>
    <source>
        <strain evidence="8">cv. Jemalong A17</strain>
    </source>
</reference>
<sequence length="1034" mass="117185">MAQPSRRVSYSGPLSSTSFHKDRHYHHHHHHHHHSYPHDQQRLLEFVAQDETNNLVSPFDKLERLSLDDIRETAYEIFFTACRSSPGFGARNAHSFNSNNNHNESKPSNVVMSPTSRVKKALGLRMIKRSPSRRMTSGGNSGGPSSPIAGSPFHHTLSMLRPRRPMTSAEIMRQQMKVTEHNDNRLRKTITRILVGQALKKAETIILPLELLRHLKPTEFSDSHEYYMWQNRQLKVLELGLLMHPSVPVEKNNTFAMRLRDILRISESKPIDTSKNSDTMRTLGNSVVSLAWRGPNGTPADVCHWADGFPLNIHFYNSLLQAIFDIREETLVLDEVDELLELIKKTWSILGITRSIHNVCFAWVLFQQYVATGQVDCDLLCASHVMLGEVANDAKKEKDSFYLKLLTSILSSMQSWGEKRLLNYHEFYSRGTISQIENLLPLMLSVSKILGEDLMIFNVGEGREKGDITIVDSSGDRVDYYIRSSMKNAFDKVIEEVNAKYAELQIKGELSTILLNIAQETEDLALKERQNFSQILKKWHPSAAEVAALMLHSCYGHLLRQYLSDVTSLTSETVDVLQRAGRLEKVLVQMVVEDSLDDDDNVKTVIRDMVPYEVDSVIFNLLRKWIDESLNKGRECVQKSKETETWNPKSKSELYAHSAAEVVKLAKTTVEEFFQIPIGITEELVQDLANGLESLLQDYMMFVAACGSKQSYIPPLPALTRCNRDSKFSKLWKRAAPCATNLSELDHINGTNEGHNPKPSTSRGTQRLYIRLNTLHYLLVQIQSLEKLLSQNHCIVPSTRHSFTSNLRTQSTKSGSYFETVISSLPAACQNVSEVAAYRLIFLDSSSVFYDTLYVDDVANARIRPALRIAKQNLTLLTTLLVDRAQPLAMKEVMRASFDAFLMVLLAGGNSRVFNRSDHVMIQEDFESLNRVFCSCGEGLVSENVVEREAAVVKGVVGLMAQNTEQLMEDFSIASCEKGGIGVMNMNGQKLPMPPTTGRWHRSDPNTILRVLCHRNERAANYFLKRTFHLAKRR</sequence>
<evidence type="ECO:0000313" key="5">
    <source>
        <dbReference type="EMBL" id="RHN78649.1"/>
    </source>
</evidence>
<organism evidence="4 7">
    <name type="scientific">Medicago truncatula</name>
    <name type="common">Barrel medic</name>
    <name type="synonym">Medicago tribuloides</name>
    <dbReference type="NCBI Taxonomy" id="3880"/>
    <lineage>
        <taxon>Eukaryota</taxon>
        <taxon>Viridiplantae</taxon>
        <taxon>Streptophyta</taxon>
        <taxon>Embryophyta</taxon>
        <taxon>Tracheophyta</taxon>
        <taxon>Spermatophyta</taxon>
        <taxon>Magnoliopsida</taxon>
        <taxon>eudicotyledons</taxon>
        <taxon>Gunneridae</taxon>
        <taxon>Pentapetalae</taxon>
        <taxon>rosids</taxon>
        <taxon>fabids</taxon>
        <taxon>Fabales</taxon>
        <taxon>Fabaceae</taxon>
        <taxon>Papilionoideae</taxon>
        <taxon>50 kb inversion clade</taxon>
        <taxon>NPAAA clade</taxon>
        <taxon>Hologalegina</taxon>
        <taxon>IRL clade</taxon>
        <taxon>Trifolieae</taxon>
        <taxon>Medicago</taxon>
    </lineage>
</organism>
<evidence type="ECO:0000259" key="2">
    <source>
        <dbReference type="PROSITE" id="PS51258"/>
    </source>
</evidence>
<dbReference type="InterPro" id="IPR014772">
    <property type="entry name" value="Munc13_dom-2"/>
</dbReference>
<dbReference type="PANTHER" id="PTHR31280">
    <property type="entry name" value="PROTEIN UNC-13 HOMOLOG"/>
    <property type="match status" value="1"/>
</dbReference>
<feature type="compositionally biased region" description="Basic residues" evidence="1">
    <location>
        <begin position="21"/>
        <end position="35"/>
    </location>
</feature>
<evidence type="ECO:0000313" key="4">
    <source>
        <dbReference type="EMBL" id="AES60361.1"/>
    </source>
</evidence>